<dbReference type="EMBL" id="AJVK01029228">
    <property type="status" value="NOT_ANNOTATED_CDS"/>
    <property type="molecule type" value="Genomic_DNA"/>
</dbReference>
<dbReference type="Pfam" id="PF01395">
    <property type="entry name" value="PBP_GOBP"/>
    <property type="match status" value="1"/>
</dbReference>
<accession>A0A1B0DAQ8</accession>
<evidence type="ECO:0000313" key="5">
    <source>
        <dbReference type="EnsemblMetazoa" id="PPAI004763-PA"/>
    </source>
</evidence>
<dbReference type="GO" id="GO:0005549">
    <property type="term" value="F:odorant binding"/>
    <property type="evidence" value="ECO:0007669"/>
    <property type="project" value="InterPro"/>
</dbReference>
<organism evidence="5 6">
    <name type="scientific">Phlebotomus papatasi</name>
    <name type="common">Sandfly</name>
    <dbReference type="NCBI Taxonomy" id="29031"/>
    <lineage>
        <taxon>Eukaryota</taxon>
        <taxon>Metazoa</taxon>
        <taxon>Ecdysozoa</taxon>
        <taxon>Arthropoda</taxon>
        <taxon>Hexapoda</taxon>
        <taxon>Insecta</taxon>
        <taxon>Pterygota</taxon>
        <taxon>Neoptera</taxon>
        <taxon>Endopterygota</taxon>
        <taxon>Diptera</taxon>
        <taxon>Nematocera</taxon>
        <taxon>Psychodoidea</taxon>
        <taxon>Psychodidae</taxon>
        <taxon>Phlebotomus</taxon>
        <taxon>Phlebotomus</taxon>
    </lineage>
</organism>
<keyword evidence="4" id="KW-0800">Toxin</keyword>
<proteinExistence type="inferred from homology"/>
<evidence type="ECO:0000256" key="1">
    <source>
        <dbReference type="ARBA" id="ARBA00004613"/>
    </source>
</evidence>
<evidence type="ECO:0000256" key="2">
    <source>
        <dbReference type="ARBA" id="ARBA00008098"/>
    </source>
</evidence>
<dbReference type="EnsemblMetazoa" id="PPAI004763-RA">
    <property type="protein sequence ID" value="PPAI004763-PA"/>
    <property type="gene ID" value="PPAI004763"/>
</dbReference>
<dbReference type="GO" id="GO:0005576">
    <property type="term" value="C:extracellular region"/>
    <property type="evidence" value="ECO:0007669"/>
    <property type="project" value="UniProtKB-SubCell"/>
</dbReference>
<sequence>MFSKISKIYLLAFVAFVVIAEGCNATKMLQQTGGPGGGSSVVSSKRSTHEMSTLEAMVACNESFRTSEEFLQELNKTGSFPEEADKTPMCFLKCYLEKTAVISDEGDINEEKVHEIYPTLASDGIDDCKKVDQS</sequence>
<keyword evidence="6" id="KW-1185">Reference proteome</keyword>
<name>A0A1B0DAQ8_PHLPP</name>
<reference evidence="5" key="1">
    <citation type="submission" date="2022-08" db="UniProtKB">
        <authorList>
            <consortium name="EnsemblMetazoa"/>
        </authorList>
    </citation>
    <scope>IDENTIFICATION</scope>
    <source>
        <strain evidence="5">Israel</strain>
    </source>
</reference>
<keyword evidence="3" id="KW-0964">Secreted</keyword>
<dbReference type="CDD" id="cd23992">
    <property type="entry name" value="PBP_GOBP"/>
    <property type="match status" value="1"/>
</dbReference>
<dbReference type="InterPro" id="IPR006170">
    <property type="entry name" value="PBP/GOBP"/>
</dbReference>
<dbReference type="AlphaFoldDB" id="A0A1B0DAQ8"/>
<evidence type="ECO:0000313" key="6">
    <source>
        <dbReference type="Proteomes" id="UP000092462"/>
    </source>
</evidence>
<dbReference type="GO" id="GO:0090729">
    <property type="term" value="F:toxin activity"/>
    <property type="evidence" value="ECO:0007669"/>
    <property type="project" value="UniProtKB-KW"/>
</dbReference>
<comment type="similarity">
    <text evidence="2">Belongs to the PBP/GOBP family.</text>
</comment>
<dbReference type="VEuPathDB" id="VectorBase:PPAPM1_000489"/>
<protein>
    <submittedName>
        <fullName evidence="5">Uncharacterized protein</fullName>
    </submittedName>
</protein>
<dbReference type="VEuPathDB" id="VectorBase:PPAI004763"/>
<evidence type="ECO:0000256" key="3">
    <source>
        <dbReference type="ARBA" id="ARBA00022525"/>
    </source>
</evidence>
<dbReference type="SUPFAM" id="SSF47565">
    <property type="entry name" value="Insect pheromone/odorant-binding proteins"/>
    <property type="match status" value="1"/>
</dbReference>
<dbReference type="InterPro" id="IPR036728">
    <property type="entry name" value="PBP_GOBP_sf"/>
</dbReference>
<evidence type="ECO:0000256" key="4">
    <source>
        <dbReference type="ARBA" id="ARBA00022656"/>
    </source>
</evidence>
<comment type="subcellular location">
    <subcellularLocation>
        <location evidence="1">Secreted</location>
    </subcellularLocation>
</comment>
<dbReference type="Gene3D" id="1.10.238.20">
    <property type="entry name" value="Pheromone/general odorant binding protein domain"/>
    <property type="match status" value="1"/>
</dbReference>
<dbReference type="Proteomes" id="UP000092462">
    <property type="component" value="Unassembled WGS sequence"/>
</dbReference>